<keyword evidence="4" id="KW-1185">Reference proteome</keyword>
<dbReference type="Proteomes" id="UP001321543">
    <property type="component" value="Chromosome"/>
</dbReference>
<reference evidence="4" key="1">
    <citation type="journal article" date="2019" name="Int. J. Syst. Evol. Microbiol.">
        <title>The Global Catalogue of Microorganisms (GCM) 10K type strain sequencing project: providing services to taxonomists for standard genome sequencing and annotation.</title>
        <authorList>
            <consortium name="The Broad Institute Genomics Platform"/>
            <consortium name="The Broad Institute Genome Sequencing Center for Infectious Disease"/>
            <person name="Wu L."/>
            <person name="Ma J."/>
        </authorList>
    </citation>
    <scope>NUCLEOTIDE SEQUENCE [LARGE SCALE GENOMIC DNA]</scope>
    <source>
        <strain evidence="4">NBRC 106310</strain>
    </source>
</reference>
<feature type="domain" description="Exoribonuclease phosphorolytic" evidence="2">
    <location>
        <begin position="14"/>
        <end position="53"/>
    </location>
</feature>
<gene>
    <name evidence="3" type="ORF">GCM10025863_03780</name>
</gene>
<dbReference type="EMBL" id="AP027728">
    <property type="protein sequence ID" value="BDZ37764.1"/>
    <property type="molecule type" value="Genomic_DNA"/>
</dbReference>
<protein>
    <recommendedName>
        <fullName evidence="2">Exoribonuclease phosphorolytic domain-containing protein</fullName>
    </recommendedName>
</protein>
<accession>A0ABM8FQ29</accession>
<name>A0ABM8FQ29_9MICO</name>
<organism evidence="3 4">
    <name type="scientific">Microbacterium suwonense</name>
    <dbReference type="NCBI Taxonomy" id="683047"/>
    <lineage>
        <taxon>Bacteria</taxon>
        <taxon>Bacillati</taxon>
        <taxon>Actinomycetota</taxon>
        <taxon>Actinomycetes</taxon>
        <taxon>Micrococcales</taxon>
        <taxon>Microbacteriaceae</taxon>
        <taxon>Microbacterium</taxon>
    </lineage>
</organism>
<dbReference type="InterPro" id="IPR027408">
    <property type="entry name" value="PNPase/RNase_PH_dom_sf"/>
</dbReference>
<sequence>MTDIVRADGRSTDQLREITIERGWSANAEGSALISFGGTKVLCTASFTNGVPRWLTGKGKGGSPPSTPCCLVPPTAATTARA</sequence>
<dbReference type="InterPro" id="IPR020568">
    <property type="entry name" value="Ribosomal_Su5_D2-typ_SF"/>
</dbReference>
<evidence type="ECO:0000256" key="1">
    <source>
        <dbReference type="SAM" id="MobiDB-lite"/>
    </source>
</evidence>
<dbReference type="InterPro" id="IPR001247">
    <property type="entry name" value="ExoRNase_PH_dom1"/>
</dbReference>
<dbReference type="SUPFAM" id="SSF54211">
    <property type="entry name" value="Ribosomal protein S5 domain 2-like"/>
    <property type="match status" value="1"/>
</dbReference>
<evidence type="ECO:0000313" key="4">
    <source>
        <dbReference type="Proteomes" id="UP001321543"/>
    </source>
</evidence>
<evidence type="ECO:0000259" key="2">
    <source>
        <dbReference type="Pfam" id="PF01138"/>
    </source>
</evidence>
<evidence type="ECO:0000313" key="3">
    <source>
        <dbReference type="EMBL" id="BDZ37764.1"/>
    </source>
</evidence>
<dbReference type="Gene3D" id="3.30.230.70">
    <property type="entry name" value="GHMP Kinase, N-terminal domain"/>
    <property type="match status" value="1"/>
</dbReference>
<feature type="region of interest" description="Disordered" evidence="1">
    <location>
        <begin position="58"/>
        <end position="82"/>
    </location>
</feature>
<dbReference type="Pfam" id="PF01138">
    <property type="entry name" value="RNase_PH"/>
    <property type="match status" value="1"/>
</dbReference>
<proteinExistence type="predicted"/>